<reference evidence="3 4" key="1">
    <citation type="submission" date="2016-10" db="EMBL/GenBank/DDBJ databases">
        <authorList>
            <person name="de Groot N.N."/>
        </authorList>
    </citation>
    <scope>NUCLEOTIDE SEQUENCE [LARGE SCALE GENOMIC DNA]</scope>
    <source>
        <strain evidence="3 4">NLAE-zl-G419</strain>
    </source>
</reference>
<accession>A0A1I2P8A8</accession>
<feature type="transmembrane region" description="Helical" evidence="1">
    <location>
        <begin position="114"/>
        <end position="133"/>
    </location>
</feature>
<keyword evidence="1" id="KW-0472">Membrane</keyword>
<feature type="transmembrane region" description="Helical" evidence="1">
    <location>
        <begin position="139"/>
        <end position="168"/>
    </location>
</feature>
<dbReference type="RefSeq" id="WP_051196368.1">
    <property type="nucleotide sequence ID" value="NZ_BAAACD010000011.1"/>
</dbReference>
<evidence type="ECO:0000313" key="5">
    <source>
        <dbReference type="Proteomes" id="UP000246114"/>
    </source>
</evidence>
<dbReference type="Proteomes" id="UP000246114">
    <property type="component" value="Unassembled WGS sequence"/>
</dbReference>
<keyword evidence="4" id="KW-1185">Reference proteome</keyword>
<dbReference type="InterPro" id="IPR021359">
    <property type="entry name" value="DUF2812"/>
</dbReference>
<organism evidence="3 4">
    <name type="scientific">Clostridium cadaveris</name>
    <dbReference type="NCBI Taxonomy" id="1529"/>
    <lineage>
        <taxon>Bacteria</taxon>
        <taxon>Bacillati</taxon>
        <taxon>Bacillota</taxon>
        <taxon>Clostridia</taxon>
        <taxon>Eubacteriales</taxon>
        <taxon>Clostridiaceae</taxon>
        <taxon>Clostridium</taxon>
    </lineage>
</organism>
<dbReference type="AlphaFoldDB" id="A0A1I2P8A8"/>
<dbReference type="EMBL" id="FOOE01000027">
    <property type="protein sequence ID" value="SFG12375.1"/>
    <property type="molecule type" value="Genomic_DNA"/>
</dbReference>
<sequence>MGKYKTMLNEGWDISKNKMLRKLSNYAKEGWILESMSTLKFNLIKGEPKDLIYSMDYQPEVEDINEYLEIFKMEGWAFVCEDQGFRIFSAAPGSKPIYTDTTALDESRKIRMKYAAIILAISLITTGVLIIITKNFSGSFIKSICFLILLVASAALGWSSVWIFGLLFRKNK</sequence>
<reference evidence="2 5" key="2">
    <citation type="submission" date="2018-03" db="EMBL/GenBank/DDBJ databases">
        <title>The uncultured portion of the human microbiome is neutrally assembled.</title>
        <authorList>
            <person name="Jeraldo P."/>
            <person name="Boardman L."/>
            <person name="White B.A."/>
            <person name="Nelson H."/>
            <person name="Goldenfeld N."/>
            <person name="Chia N."/>
        </authorList>
    </citation>
    <scope>NUCLEOTIDE SEQUENCE [LARGE SCALE GENOMIC DNA]</scope>
    <source>
        <strain evidence="2">CIM:MAG 903</strain>
    </source>
</reference>
<evidence type="ECO:0000313" key="3">
    <source>
        <dbReference type="EMBL" id="SFG12375.1"/>
    </source>
</evidence>
<evidence type="ECO:0000313" key="4">
    <source>
        <dbReference type="Proteomes" id="UP000182135"/>
    </source>
</evidence>
<evidence type="ECO:0000313" key="2">
    <source>
        <dbReference type="EMBL" id="PWL54627.1"/>
    </source>
</evidence>
<dbReference type="STRING" id="1529.SAMN04487885_12715"/>
<keyword evidence="1" id="KW-1133">Transmembrane helix</keyword>
<dbReference type="Pfam" id="PF11193">
    <property type="entry name" value="DUF2812"/>
    <property type="match status" value="1"/>
</dbReference>
<dbReference type="Proteomes" id="UP000182135">
    <property type="component" value="Unassembled WGS sequence"/>
</dbReference>
<gene>
    <name evidence="2" type="ORF">DBY38_03780</name>
    <name evidence="3" type="ORF">SAMN04487885_12715</name>
</gene>
<dbReference type="eggNOG" id="ENOG5032WGC">
    <property type="taxonomic scope" value="Bacteria"/>
</dbReference>
<keyword evidence="1" id="KW-0812">Transmembrane</keyword>
<dbReference type="OrthoDB" id="1928173at2"/>
<evidence type="ECO:0000256" key="1">
    <source>
        <dbReference type="SAM" id="Phobius"/>
    </source>
</evidence>
<name>A0A1I2P8A8_9CLOT</name>
<dbReference type="EMBL" id="QAMZ01000019">
    <property type="protein sequence ID" value="PWL54627.1"/>
    <property type="molecule type" value="Genomic_DNA"/>
</dbReference>
<protein>
    <submittedName>
        <fullName evidence="2">DUF2812 domain-containing protein</fullName>
    </submittedName>
</protein>
<proteinExistence type="predicted"/>